<keyword evidence="4" id="KW-1185">Reference proteome</keyword>
<protein>
    <submittedName>
        <fullName evidence="3">Uncharacterized protein</fullName>
    </submittedName>
</protein>
<evidence type="ECO:0000313" key="4">
    <source>
        <dbReference type="Proteomes" id="UP000579812"/>
    </source>
</evidence>
<reference evidence="3 4" key="1">
    <citation type="submission" date="2020-04" db="EMBL/GenBank/DDBJ databases">
        <title>Chromosome-level genome assembly of a cyprinid fish Onychostoma macrolepis by integration of Nanopore Sequencing, Bionano and Hi-C technology.</title>
        <authorList>
            <person name="Wang D."/>
        </authorList>
    </citation>
    <scope>NUCLEOTIDE SEQUENCE [LARGE SCALE GENOMIC DNA]</scope>
    <source>
        <strain evidence="3">SWU-2019</strain>
        <tissue evidence="3">Muscle</tissue>
    </source>
</reference>
<keyword evidence="2" id="KW-1133">Transmembrane helix</keyword>
<feature type="region of interest" description="Disordered" evidence="1">
    <location>
        <begin position="85"/>
        <end position="110"/>
    </location>
</feature>
<dbReference type="OrthoDB" id="8905747at2759"/>
<gene>
    <name evidence="3" type="ORF">G5714_024017</name>
</gene>
<dbReference type="Proteomes" id="UP000579812">
    <property type="component" value="Unassembled WGS sequence"/>
</dbReference>
<keyword evidence="2" id="KW-0812">Transmembrane</keyword>
<organism evidence="3 4">
    <name type="scientific">Onychostoma macrolepis</name>
    <dbReference type="NCBI Taxonomy" id="369639"/>
    <lineage>
        <taxon>Eukaryota</taxon>
        <taxon>Metazoa</taxon>
        <taxon>Chordata</taxon>
        <taxon>Craniata</taxon>
        <taxon>Vertebrata</taxon>
        <taxon>Euteleostomi</taxon>
        <taxon>Actinopterygii</taxon>
        <taxon>Neopterygii</taxon>
        <taxon>Teleostei</taxon>
        <taxon>Ostariophysi</taxon>
        <taxon>Cypriniformes</taxon>
        <taxon>Cyprinidae</taxon>
        <taxon>Acrossocheilinae</taxon>
        <taxon>Onychostoma</taxon>
    </lineage>
</organism>
<name>A0A7J6BIK5_9TELE</name>
<proteinExistence type="predicted"/>
<accession>A0A7J6BIK5</accession>
<evidence type="ECO:0000313" key="3">
    <source>
        <dbReference type="EMBL" id="KAF4094939.1"/>
    </source>
</evidence>
<evidence type="ECO:0000256" key="2">
    <source>
        <dbReference type="SAM" id="Phobius"/>
    </source>
</evidence>
<feature type="transmembrane region" description="Helical" evidence="2">
    <location>
        <begin position="122"/>
        <end position="146"/>
    </location>
</feature>
<keyword evidence="2" id="KW-0472">Membrane</keyword>
<comment type="caution">
    <text evidence="3">The sequence shown here is derived from an EMBL/GenBank/DDBJ whole genome shotgun (WGS) entry which is preliminary data.</text>
</comment>
<evidence type="ECO:0000256" key="1">
    <source>
        <dbReference type="SAM" id="MobiDB-lite"/>
    </source>
</evidence>
<dbReference type="AlphaFoldDB" id="A0A7J6BIK5"/>
<sequence>MKQKTGLKGVEVDKTSTAMNTVNIVKLEKSCCPGHCRSRAVFRLLINVHGTQKTDLNQEHLANDYRASSPTASVIHPVVEGHHQKKCGADNQDRSSQETEKQNEEAESPLHKKEQSLLRKSIRILFMLFIILGIIVIFMIASQYVYLEWDRILRSLSLNKCMNGFVKLRFVGLYNPPI</sequence>
<dbReference type="EMBL" id="JAAMOB010000025">
    <property type="protein sequence ID" value="KAF4094939.1"/>
    <property type="molecule type" value="Genomic_DNA"/>
</dbReference>